<sequence>MFPAKGRGRDPGETQRGQRVRRSGRMGAGSLARRMKVVEEQRAEKKDQKRDKKSRETTLEKGLDLGVAHAMWRWQWLLIREADGRPRDAACFKPAATRFQPLCDSLGPNFVLTSSPTTRPFVMVGGARRSRFPLLPGWPATARVRSWPGELAQVACLACLFLNERRWWTVCCGSWVAVGEVLIKRVARPAMLRDWRAGGSGGTGECRKERREQELTVDRRSAWAWAWTWT</sequence>
<evidence type="ECO:0000313" key="2">
    <source>
        <dbReference type="EMBL" id="KAK8151806.1"/>
    </source>
</evidence>
<accession>A0ABR1XF94</accession>
<dbReference type="Proteomes" id="UP001456524">
    <property type="component" value="Unassembled WGS sequence"/>
</dbReference>
<organism evidence="2 3">
    <name type="scientific">Phyllosticta citrichinensis</name>
    <dbReference type="NCBI Taxonomy" id="1130410"/>
    <lineage>
        <taxon>Eukaryota</taxon>
        <taxon>Fungi</taxon>
        <taxon>Dikarya</taxon>
        <taxon>Ascomycota</taxon>
        <taxon>Pezizomycotina</taxon>
        <taxon>Dothideomycetes</taxon>
        <taxon>Dothideomycetes incertae sedis</taxon>
        <taxon>Botryosphaeriales</taxon>
        <taxon>Phyllostictaceae</taxon>
        <taxon>Phyllosticta</taxon>
    </lineage>
</organism>
<feature type="compositionally biased region" description="Basic and acidic residues" evidence="1">
    <location>
        <begin position="36"/>
        <end position="58"/>
    </location>
</feature>
<reference evidence="2 3" key="1">
    <citation type="journal article" date="2022" name="G3 (Bethesda)">
        <title>Enemy or ally: a genomic approach to elucidate the lifestyle of Phyllosticta citrichinaensis.</title>
        <authorList>
            <person name="Buijs V.A."/>
            <person name="Groenewald J.Z."/>
            <person name="Haridas S."/>
            <person name="LaButti K.M."/>
            <person name="Lipzen A."/>
            <person name="Martin F.M."/>
            <person name="Barry K."/>
            <person name="Grigoriev I.V."/>
            <person name="Crous P.W."/>
            <person name="Seidl M.F."/>
        </authorList>
    </citation>
    <scope>NUCLEOTIDE SEQUENCE [LARGE SCALE GENOMIC DNA]</scope>
    <source>
        <strain evidence="2 3">CBS 129764</strain>
    </source>
</reference>
<name>A0ABR1XF94_9PEZI</name>
<feature type="region of interest" description="Disordered" evidence="1">
    <location>
        <begin position="1"/>
        <end position="58"/>
    </location>
</feature>
<dbReference type="EMBL" id="JBBWUH010000016">
    <property type="protein sequence ID" value="KAK8151806.1"/>
    <property type="molecule type" value="Genomic_DNA"/>
</dbReference>
<comment type="caution">
    <text evidence="2">The sequence shown here is derived from an EMBL/GenBank/DDBJ whole genome shotgun (WGS) entry which is preliminary data.</text>
</comment>
<keyword evidence="3" id="KW-1185">Reference proteome</keyword>
<evidence type="ECO:0000313" key="3">
    <source>
        <dbReference type="Proteomes" id="UP001456524"/>
    </source>
</evidence>
<gene>
    <name evidence="2" type="ORF">IWX90DRAFT_93024</name>
</gene>
<proteinExistence type="predicted"/>
<protein>
    <submittedName>
        <fullName evidence="2">Uncharacterized protein</fullName>
    </submittedName>
</protein>
<evidence type="ECO:0000256" key="1">
    <source>
        <dbReference type="SAM" id="MobiDB-lite"/>
    </source>
</evidence>